<dbReference type="InterPro" id="IPR033956">
    <property type="entry name" value="Translin"/>
</dbReference>
<accession>A0A1A6A1Q5</accession>
<evidence type="ECO:0000256" key="3">
    <source>
        <dbReference type="ARBA" id="ARBA00005902"/>
    </source>
</evidence>
<keyword evidence="7" id="KW-0539">Nucleus</keyword>
<keyword evidence="10" id="KW-1185">Reference proteome</keyword>
<name>A0A1A6A1Q5_9TREE</name>
<keyword evidence="6" id="KW-0238">DNA-binding</keyword>
<evidence type="ECO:0000256" key="6">
    <source>
        <dbReference type="ARBA" id="ARBA00023125"/>
    </source>
</evidence>
<sequence length="284" mass="32040">MSSGKRSAEILQSIPSFYLLNFAGCTLIVSDADSSIFLVHHRRSSPSNSRTMTHAHLEMSSRAQTVTETLSSVIELLENDQNLKKQIRESIEPIDDLSRTATTELNKLHSAPFSQHQQICQNAIDIITKTQPLWNDVAKLIPEHEFYRHQFALGPTMRNLTTSIVLARFILHDDLTPAHTTSTILGLQNDSTTILQLSSEDYLQGVIGAVNELPRLSINAVTSQNFDLPIKISSFVNDIFASYSLLNLRNDALRRKFDSLKYDLKRCEDVVYDLTLRGLTKPRE</sequence>
<protein>
    <recommendedName>
        <fullName evidence="11">Translin</fullName>
    </recommendedName>
</protein>
<dbReference type="Gene3D" id="1.20.58.200">
    <property type="entry name" value="Translin, domain 2"/>
    <property type="match status" value="1"/>
</dbReference>
<dbReference type="Pfam" id="PF01997">
    <property type="entry name" value="Translin"/>
    <property type="match status" value="1"/>
</dbReference>
<dbReference type="PANTHER" id="PTHR10741">
    <property type="entry name" value="TRANSLIN AND TRANSLIN ASSOCIATED PROTEIN X"/>
    <property type="match status" value="1"/>
</dbReference>
<comment type="similarity">
    <text evidence="3">Belongs to the translin family.</text>
</comment>
<keyword evidence="5" id="KW-0694">RNA-binding</keyword>
<proteinExistence type="inferred from homology"/>
<organism evidence="8">
    <name type="scientific">Kwoniella dejecticola CBS 10117</name>
    <dbReference type="NCBI Taxonomy" id="1296121"/>
    <lineage>
        <taxon>Eukaryota</taxon>
        <taxon>Fungi</taxon>
        <taxon>Dikarya</taxon>
        <taxon>Basidiomycota</taxon>
        <taxon>Agaricomycotina</taxon>
        <taxon>Tremellomycetes</taxon>
        <taxon>Tremellales</taxon>
        <taxon>Cryptococcaceae</taxon>
        <taxon>Kwoniella</taxon>
    </lineage>
</organism>
<dbReference type="SUPFAM" id="SSF74784">
    <property type="entry name" value="Translin"/>
    <property type="match status" value="1"/>
</dbReference>
<dbReference type="GO" id="GO:0043565">
    <property type="term" value="F:sequence-specific DNA binding"/>
    <property type="evidence" value="ECO:0007669"/>
    <property type="project" value="InterPro"/>
</dbReference>
<evidence type="ECO:0000313" key="9">
    <source>
        <dbReference type="EMBL" id="WWC63656.1"/>
    </source>
</evidence>
<dbReference type="GeneID" id="28969979"/>
<gene>
    <name evidence="8" type="ORF">I303_06280</name>
    <name evidence="9" type="ORF">I303_106261</name>
</gene>
<dbReference type="VEuPathDB" id="FungiDB:I303_06280"/>
<comment type="subcellular location">
    <subcellularLocation>
        <location evidence="2">Cytoplasm</location>
    </subcellularLocation>
    <subcellularLocation>
        <location evidence="1">Nucleus</location>
    </subcellularLocation>
</comment>
<reference evidence="9" key="2">
    <citation type="submission" date="2013-07" db="EMBL/GenBank/DDBJ databases">
        <authorList>
            <consortium name="The Broad Institute Genome Sequencing Platform"/>
            <person name="Cuomo C."/>
            <person name="Litvintseva A."/>
            <person name="Chen Y."/>
            <person name="Heitman J."/>
            <person name="Sun S."/>
            <person name="Springer D."/>
            <person name="Dromer F."/>
            <person name="Young S.K."/>
            <person name="Zeng Q."/>
            <person name="Gargeya S."/>
            <person name="Fitzgerald M."/>
            <person name="Abouelleil A."/>
            <person name="Alvarado L."/>
            <person name="Berlin A.M."/>
            <person name="Chapman S.B."/>
            <person name="Dewar J."/>
            <person name="Goldberg J."/>
            <person name="Griggs A."/>
            <person name="Gujja S."/>
            <person name="Hansen M."/>
            <person name="Howarth C."/>
            <person name="Imamovic A."/>
            <person name="Larimer J."/>
            <person name="McCowan C."/>
            <person name="Murphy C."/>
            <person name="Pearson M."/>
            <person name="Priest M."/>
            <person name="Roberts A."/>
            <person name="Saif S."/>
            <person name="Shea T."/>
            <person name="Sykes S."/>
            <person name="Wortman J."/>
            <person name="Nusbaum C."/>
            <person name="Birren B."/>
        </authorList>
    </citation>
    <scope>NUCLEOTIDE SEQUENCE</scope>
    <source>
        <strain evidence="9">CBS 10117</strain>
    </source>
</reference>
<dbReference type="OrthoDB" id="829at2759"/>
<dbReference type="CDD" id="cd14819">
    <property type="entry name" value="Translin"/>
    <property type="match status" value="1"/>
</dbReference>
<evidence type="ECO:0000256" key="2">
    <source>
        <dbReference type="ARBA" id="ARBA00004496"/>
    </source>
</evidence>
<evidence type="ECO:0008006" key="11">
    <source>
        <dbReference type="Google" id="ProtNLM"/>
    </source>
</evidence>
<evidence type="ECO:0000256" key="4">
    <source>
        <dbReference type="ARBA" id="ARBA00022490"/>
    </source>
</evidence>
<evidence type="ECO:0000256" key="5">
    <source>
        <dbReference type="ARBA" id="ARBA00022884"/>
    </source>
</evidence>
<dbReference type="InterPro" id="IPR002848">
    <property type="entry name" value="Translin_fam"/>
</dbReference>
<dbReference type="STRING" id="1296121.A0A1A6A1Q5"/>
<evidence type="ECO:0000256" key="1">
    <source>
        <dbReference type="ARBA" id="ARBA00004123"/>
    </source>
</evidence>
<dbReference type="AlphaFoldDB" id="A0A1A6A1Q5"/>
<dbReference type="GO" id="GO:0005737">
    <property type="term" value="C:cytoplasm"/>
    <property type="evidence" value="ECO:0007669"/>
    <property type="project" value="UniProtKB-SubCell"/>
</dbReference>
<dbReference type="EMBL" id="KI894033">
    <property type="protein sequence ID" value="OBR83993.1"/>
    <property type="molecule type" value="Genomic_DNA"/>
</dbReference>
<dbReference type="KEGG" id="kdj:28969979"/>
<evidence type="ECO:0000256" key="7">
    <source>
        <dbReference type="ARBA" id="ARBA00023242"/>
    </source>
</evidence>
<dbReference type="InterPro" id="IPR016069">
    <property type="entry name" value="Translin_C"/>
</dbReference>
<dbReference type="GO" id="GO:0003723">
    <property type="term" value="F:RNA binding"/>
    <property type="evidence" value="ECO:0007669"/>
    <property type="project" value="UniProtKB-KW"/>
</dbReference>
<dbReference type="Gene3D" id="1.20.58.190">
    <property type="entry name" value="Translin, domain 1"/>
    <property type="match status" value="1"/>
</dbReference>
<dbReference type="RefSeq" id="XP_018261835.1">
    <property type="nucleotide sequence ID" value="XM_018409562.1"/>
</dbReference>
<dbReference type="GO" id="GO:0005634">
    <property type="term" value="C:nucleus"/>
    <property type="evidence" value="ECO:0007669"/>
    <property type="project" value="UniProtKB-SubCell"/>
</dbReference>
<evidence type="ECO:0000313" key="10">
    <source>
        <dbReference type="Proteomes" id="UP000078595"/>
    </source>
</evidence>
<reference evidence="9" key="3">
    <citation type="submission" date="2024-02" db="EMBL/GenBank/DDBJ databases">
        <title>Comparative genomics of Cryptococcus and Kwoniella reveals pathogenesis evolution and contrasting modes of karyotype evolution via chromosome fusion or intercentromeric recombination.</title>
        <authorList>
            <person name="Coelho M.A."/>
            <person name="David-Palma M."/>
            <person name="Shea T."/>
            <person name="Bowers K."/>
            <person name="McGinley-Smith S."/>
            <person name="Mohammad A.W."/>
            <person name="Gnirke A."/>
            <person name="Yurkov A.M."/>
            <person name="Nowrousian M."/>
            <person name="Sun S."/>
            <person name="Cuomo C.A."/>
            <person name="Heitman J."/>
        </authorList>
    </citation>
    <scope>NUCLEOTIDE SEQUENCE</scope>
    <source>
        <strain evidence="9">CBS 10117</strain>
    </source>
</reference>
<dbReference type="InterPro" id="IPR036081">
    <property type="entry name" value="Translin_sf"/>
</dbReference>
<dbReference type="FunFam" id="1.20.58.200:FF:000002">
    <property type="entry name" value="Putative translin"/>
    <property type="match status" value="1"/>
</dbReference>
<evidence type="ECO:0000313" key="8">
    <source>
        <dbReference type="EMBL" id="OBR83993.1"/>
    </source>
</evidence>
<dbReference type="EMBL" id="CP144536">
    <property type="protein sequence ID" value="WWC63656.1"/>
    <property type="molecule type" value="Genomic_DNA"/>
</dbReference>
<dbReference type="Proteomes" id="UP000078595">
    <property type="component" value="Chromosome 7"/>
</dbReference>
<dbReference type="InterPro" id="IPR016068">
    <property type="entry name" value="Translin_N"/>
</dbReference>
<reference evidence="8" key="1">
    <citation type="submission" date="2013-07" db="EMBL/GenBank/DDBJ databases">
        <title>The Genome Sequence of Cryptococcus dejecticola CBS10117.</title>
        <authorList>
            <consortium name="The Broad Institute Genome Sequencing Platform"/>
            <person name="Cuomo C."/>
            <person name="Litvintseva A."/>
            <person name="Chen Y."/>
            <person name="Heitman J."/>
            <person name="Sun S."/>
            <person name="Springer D."/>
            <person name="Dromer F."/>
            <person name="Young S.K."/>
            <person name="Zeng Q."/>
            <person name="Gargeya S."/>
            <person name="Fitzgerald M."/>
            <person name="Abouelleil A."/>
            <person name="Alvarado L."/>
            <person name="Berlin A.M."/>
            <person name="Chapman S.B."/>
            <person name="Dewar J."/>
            <person name="Goldberg J."/>
            <person name="Griggs A."/>
            <person name="Gujja S."/>
            <person name="Hansen M."/>
            <person name="Howarth C."/>
            <person name="Imamovic A."/>
            <person name="Larimer J."/>
            <person name="McCowan C."/>
            <person name="Murphy C."/>
            <person name="Pearson M."/>
            <person name="Priest M."/>
            <person name="Roberts A."/>
            <person name="Saif S."/>
            <person name="Shea T."/>
            <person name="Sykes S."/>
            <person name="Wortman J."/>
            <person name="Nusbaum C."/>
            <person name="Birren B."/>
        </authorList>
    </citation>
    <scope>NUCLEOTIDE SEQUENCE [LARGE SCALE GENOMIC DNA]</scope>
    <source>
        <strain evidence="8">CBS 10117</strain>
    </source>
</reference>
<keyword evidence="4" id="KW-0963">Cytoplasm</keyword>
<dbReference type="GO" id="GO:0016070">
    <property type="term" value="P:RNA metabolic process"/>
    <property type="evidence" value="ECO:0007669"/>
    <property type="project" value="InterPro"/>
</dbReference>
<dbReference type="GO" id="GO:0003697">
    <property type="term" value="F:single-stranded DNA binding"/>
    <property type="evidence" value="ECO:0007669"/>
    <property type="project" value="InterPro"/>
</dbReference>